<dbReference type="InterPro" id="IPR015813">
    <property type="entry name" value="Pyrv/PenolPyrv_kinase-like_dom"/>
</dbReference>
<sequence length="167" mass="19206">MLELVIAELRAGDYHSRMPDAAAKKRIENKYFELVGEKICWDPEITNKIGYLRKLWSINGQLIKRTGVAVDQSTGQIDMMQTWNMETKDKRLGSRQSIDEVLQQQNSTLKRLLRGSCCLQSFLKRAFDALKNLTVNLVLTAHPTQSNHWSLPQKFGRSVYLFLSVYA</sequence>
<comment type="caution">
    <text evidence="1">The sequence shown here is derived from an EMBL/GenBank/DDBJ whole genome shotgun (WGS) entry which is preliminary data.</text>
</comment>
<accession>A0ABQ8AYP3</accession>
<gene>
    <name evidence="1" type="ORF">HID58_047259</name>
</gene>
<reference evidence="1 2" key="1">
    <citation type="submission" date="2021-05" db="EMBL/GenBank/DDBJ databases">
        <title>Genome Assembly of Synthetic Allotetraploid Brassica napus Reveals Homoeologous Exchanges between Subgenomes.</title>
        <authorList>
            <person name="Davis J.T."/>
        </authorList>
    </citation>
    <scope>NUCLEOTIDE SEQUENCE [LARGE SCALE GENOMIC DNA]</scope>
    <source>
        <strain evidence="2">cv. Da-Ae</strain>
        <tissue evidence="1">Seedling</tissue>
    </source>
</reference>
<dbReference type="EMBL" id="JAGKQM010000012">
    <property type="protein sequence ID" value="KAH0897691.1"/>
    <property type="molecule type" value="Genomic_DNA"/>
</dbReference>
<name>A0ABQ8AYP3_BRANA</name>
<protein>
    <recommendedName>
        <fullName evidence="3">Phosphoenolpyruvate carboxylase</fullName>
    </recommendedName>
</protein>
<keyword evidence="2" id="KW-1185">Reference proteome</keyword>
<evidence type="ECO:0000313" key="2">
    <source>
        <dbReference type="Proteomes" id="UP000824890"/>
    </source>
</evidence>
<evidence type="ECO:0000313" key="1">
    <source>
        <dbReference type="EMBL" id="KAH0897691.1"/>
    </source>
</evidence>
<dbReference type="Proteomes" id="UP000824890">
    <property type="component" value="Unassembled WGS sequence"/>
</dbReference>
<organism evidence="1 2">
    <name type="scientific">Brassica napus</name>
    <name type="common">Rape</name>
    <dbReference type="NCBI Taxonomy" id="3708"/>
    <lineage>
        <taxon>Eukaryota</taxon>
        <taxon>Viridiplantae</taxon>
        <taxon>Streptophyta</taxon>
        <taxon>Embryophyta</taxon>
        <taxon>Tracheophyta</taxon>
        <taxon>Spermatophyta</taxon>
        <taxon>Magnoliopsida</taxon>
        <taxon>eudicotyledons</taxon>
        <taxon>Gunneridae</taxon>
        <taxon>Pentapetalae</taxon>
        <taxon>rosids</taxon>
        <taxon>malvids</taxon>
        <taxon>Brassicales</taxon>
        <taxon>Brassicaceae</taxon>
        <taxon>Brassiceae</taxon>
        <taxon>Brassica</taxon>
    </lineage>
</organism>
<dbReference type="SUPFAM" id="SSF51621">
    <property type="entry name" value="Phosphoenolpyruvate/pyruvate domain"/>
    <property type="match status" value="1"/>
</dbReference>
<proteinExistence type="predicted"/>
<evidence type="ECO:0008006" key="3">
    <source>
        <dbReference type="Google" id="ProtNLM"/>
    </source>
</evidence>